<evidence type="ECO:0000256" key="1">
    <source>
        <dbReference type="SAM" id="MobiDB-lite"/>
    </source>
</evidence>
<gene>
    <name evidence="2" type="ORF">Acr_19g0003400</name>
</gene>
<keyword evidence="3" id="KW-1185">Reference proteome</keyword>
<comment type="caution">
    <text evidence="2">The sequence shown here is derived from an EMBL/GenBank/DDBJ whole genome shotgun (WGS) entry which is preliminary data.</text>
</comment>
<dbReference type="Proteomes" id="UP000585474">
    <property type="component" value="Unassembled WGS sequence"/>
</dbReference>
<proteinExistence type="predicted"/>
<organism evidence="2 3">
    <name type="scientific">Actinidia rufa</name>
    <dbReference type="NCBI Taxonomy" id="165716"/>
    <lineage>
        <taxon>Eukaryota</taxon>
        <taxon>Viridiplantae</taxon>
        <taxon>Streptophyta</taxon>
        <taxon>Embryophyta</taxon>
        <taxon>Tracheophyta</taxon>
        <taxon>Spermatophyta</taxon>
        <taxon>Magnoliopsida</taxon>
        <taxon>eudicotyledons</taxon>
        <taxon>Gunneridae</taxon>
        <taxon>Pentapetalae</taxon>
        <taxon>asterids</taxon>
        <taxon>Ericales</taxon>
        <taxon>Actinidiaceae</taxon>
        <taxon>Actinidia</taxon>
    </lineage>
</organism>
<accession>A0A7J0G9F0</accession>
<name>A0A7J0G9F0_9ERIC</name>
<dbReference type="EMBL" id="BJWL01000019">
    <property type="protein sequence ID" value="GFZ07403.1"/>
    <property type="molecule type" value="Genomic_DNA"/>
</dbReference>
<dbReference type="AlphaFoldDB" id="A0A7J0G9F0"/>
<feature type="region of interest" description="Disordered" evidence="1">
    <location>
        <begin position="30"/>
        <end position="52"/>
    </location>
</feature>
<protein>
    <submittedName>
        <fullName evidence="2">Uncharacterized protein</fullName>
    </submittedName>
</protein>
<reference evidence="2 3" key="1">
    <citation type="submission" date="2019-07" db="EMBL/GenBank/DDBJ databases">
        <title>De Novo Assembly of kiwifruit Actinidia rufa.</title>
        <authorList>
            <person name="Sugita-Konishi S."/>
            <person name="Sato K."/>
            <person name="Mori E."/>
            <person name="Abe Y."/>
            <person name="Kisaki G."/>
            <person name="Hamano K."/>
            <person name="Suezawa K."/>
            <person name="Otani M."/>
            <person name="Fukuda T."/>
            <person name="Manabe T."/>
            <person name="Gomi K."/>
            <person name="Tabuchi M."/>
            <person name="Akimitsu K."/>
            <person name="Kataoka I."/>
        </authorList>
    </citation>
    <scope>NUCLEOTIDE SEQUENCE [LARGE SCALE GENOMIC DNA]</scope>
    <source>
        <strain evidence="3">cv. Fuchu</strain>
    </source>
</reference>
<feature type="compositionally biased region" description="Basic and acidic residues" evidence="1">
    <location>
        <begin position="34"/>
        <end position="45"/>
    </location>
</feature>
<sequence length="116" mass="12978">MGSHLFHLHASLRPPLIRRLSAYSSTLIRRYSHPSKESGGHEMERAPSTAEEFERVAEEFERVAEAKARQDVANQTIEKAHDGTEEAALEDSTVESVKEKYKESPGAGNFHKTGDE</sequence>
<feature type="region of interest" description="Disordered" evidence="1">
    <location>
        <begin position="77"/>
        <end position="116"/>
    </location>
</feature>
<evidence type="ECO:0000313" key="3">
    <source>
        <dbReference type="Proteomes" id="UP000585474"/>
    </source>
</evidence>
<evidence type="ECO:0000313" key="2">
    <source>
        <dbReference type="EMBL" id="GFZ07403.1"/>
    </source>
</evidence>
<dbReference type="OrthoDB" id="955245at2759"/>